<keyword evidence="1" id="KW-0175">Coiled coil</keyword>
<dbReference type="Proteomes" id="UP001153620">
    <property type="component" value="Chromosome 4"/>
</dbReference>
<accession>A0A9N9WYT4</accession>
<feature type="compositionally biased region" description="Polar residues" evidence="2">
    <location>
        <begin position="651"/>
        <end position="686"/>
    </location>
</feature>
<gene>
    <name evidence="4" type="ORF">CHIRRI_LOCUS13832</name>
</gene>
<feature type="region of interest" description="Disordered" evidence="2">
    <location>
        <begin position="651"/>
        <end position="701"/>
    </location>
</feature>
<proteinExistence type="predicted"/>
<protein>
    <submittedName>
        <fullName evidence="4">Uncharacterized protein</fullName>
    </submittedName>
</protein>
<sequence>MKVLLILICIMQMTTITWTLTVTCDYKQDDFIILMNKYKCEVKKDFKITSKNSTLITKTIGSHKSRKSNDDVAVFSIKKYTVNYFPTGLQKHFQNLEGIVINFCSLKEVHQDNLKIFPNLTYLDLNDNDIEVIEAETFKNNQKLKLIWLKRNKIYHIDLNAFIGPTELTNLIMVENKCTNSKGTNADDVKKVIETLNCTSQEYLAKKNNEPVAEKIEQQMLKNESLVSNDSQSTSNLNFLVSSIEKLINEKLNENFNKTQELLTNLGLKVDKTEQDLTEIKNQVAELYKINSKSSNDMLSRLDLIQQTQSQLISNCTTKYEPSSNITLADLKDTLNAMQESQNNNTKKLQDPINSQNSPQLSNLTQSIATITEDLEEVKRTLSNTQTYVVETIQTYADNNTSELTKVKQNIEGTEKKIMSSVQAELKALKSDLEKVRKNSQNKYNFPILTTIPTTTKASTDKDPEIIEDVTTLDELTIVTNDTTTQSVDNNVTLTTVNEDKDSNQDKTNSSTQPPEIEESSTTEAIGNLTIQAADSQNASLTNSTENITSSTIQVAEIANESSKQTAENSTTQEDSKAQVDLTAEPADNVNRLTDIPANNEVDSLPKFMENSTEQPVNNVEEPTTLKDATDHIITPQTAVNINNSSTQAIINTNEDPEGSTSAEIESNSENPTVQQETTIESSANKTADAPLLSKDDEVKA</sequence>
<dbReference type="InterPro" id="IPR001611">
    <property type="entry name" value="Leu-rich_rpt"/>
</dbReference>
<feature type="region of interest" description="Disordered" evidence="2">
    <location>
        <begin position="490"/>
        <end position="522"/>
    </location>
</feature>
<dbReference type="Gene3D" id="3.80.10.10">
    <property type="entry name" value="Ribonuclease Inhibitor"/>
    <property type="match status" value="1"/>
</dbReference>
<feature type="region of interest" description="Disordered" evidence="2">
    <location>
        <begin position="560"/>
        <end position="579"/>
    </location>
</feature>
<dbReference type="AlphaFoldDB" id="A0A9N9WYT4"/>
<evidence type="ECO:0000313" key="5">
    <source>
        <dbReference type="Proteomes" id="UP001153620"/>
    </source>
</evidence>
<evidence type="ECO:0000256" key="2">
    <source>
        <dbReference type="SAM" id="MobiDB-lite"/>
    </source>
</evidence>
<feature type="coiled-coil region" evidence="1">
    <location>
        <begin position="263"/>
        <end position="290"/>
    </location>
</feature>
<dbReference type="Pfam" id="PF13855">
    <property type="entry name" value="LRR_8"/>
    <property type="match status" value="1"/>
</dbReference>
<name>A0A9N9WYT4_9DIPT</name>
<keyword evidence="3" id="KW-0732">Signal</keyword>
<feature type="coiled-coil region" evidence="1">
    <location>
        <begin position="361"/>
        <end position="443"/>
    </location>
</feature>
<feature type="compositionally biased region" description="Polar residues" evidence="2">
    <location>
        <begin position="506"/>
        <end position="515"/>
    </location>
</feature>
<dbReference type="PROSITE" id="PS51450">
    <property type="entry name" value="LRR"/>
    <property type="match status" value="1"/>
</dbReference>
<dbReference type="EMBL" id="OU895880">
    <property type="protein sequence ID" value="CAG9811022.1"/>
    <property type="molecule type" value="Genomic_DNA"/>
</dbReference>
<feature type="compositionally biased region" description="Polar residues" evidence="2">
    <location>
        <begin position="560"/>
        <end position="573"/>
    </location>
</feature>
<dbReference type="InterPro" id="IPR036187">
    <property type="entry name" value="DNA_mismatch_repair_MutS_sf"/>
</dbReference>
<evidence type="ECO:0000256" key="3">
    <source>
        <dbReference type="SAM" id="SignalP"/>
    </source>
</evidence>
<dbReference type="SUPFAM" id="SSF52058">
    <property type="entry name" value="L domain-like"/>
    <property type="match status" value="1"/>
</dbReference>
<keyword evidence="5" id="KW-1185">Reference proteome</keyword>
<evidence type="ECO:0000313" key="4">
    <source>
        <dbReference type="EMBL" id="CAG9811022.1"/>
    </source>
</evidence>
<organism evidence="4 5">
    <name type="scientific">Chironomus riparius</name>
    <dbReference type="NCBI Taxonomy" id="315576"/>
    <lineage>
        <taxon>Eukaryota</taxon>
        <taxon>Metazoa</taxon>
        <taxon>Ecdysozoa</taxon>
        <taxon>Arthropoda</taxon>
        <taxon>Hexapoda</taxon>
        <taxon>Insecta</taxon>
        <taxon>Pterygota</taxon>
        <taxon>Neoptera</taxon>
        <taxon>Endopterygota</taxon>
        <taxon>Diptera</taxon>
        <taxon>Nematocera</taxon>
        <taxon>Chironomoidea</taxon>
        <taxon>Chironomidae</taxon>
        <taxon>Chironominae</taxon>
        <taxon>Chironomus</taxon>
    </lineage>
</organism>
<feature type="chain" id="PRO_5040408800" evidence="3">
    <location>
        <begin position="20"/>
        <end position="701"/>
    </location>
</feature>
<reference evidence="4" key="2">
    <citation type="submission" date="2022-10" db="EMBL/GenBank/DDBJ databases">
        <authorList>
            <consortium name="ENA_rothamsted_submissions"/>
            <consortium name="culmorum"/>
            <person name="King R."/>
        </authorList>
    </citation>
    <scope>NUCLEOTIDE SEQUENCE</scope>
</reference>
<dbReference type="OrthoDB" id="676979at2759"/>
<feature type="signal peptide" evidence="3">
    <location>
        <begin position="1"/>
        <end position="19"/>
    </location>
</feature>
<dbReference type="InterPro" id="IPR032675">
    <property type="entry name" value="LRR_dom_sf"/>
</dbReference>
<evidence type="ECO:0000256" key="1">
    <source>
        <dbReference type="SAM" id="Coils"/>
    </source>
</evidence>
<dbReference type="SUPFAM" id="SSF48334">
    <property type="entry name" value="DNA repair protein MutS, domain III"/>
    <property type="match status" value="1"/>
</dbReference>
<reference evidence="4" key="1">
    <citation type="submission" date="2022-01" db="EMBL/GenBank/DDBJ databases">
        <authorList>
            <person name="King R."/>
        </authorList>
    </citation>
    <scope>NUCLEOTIDE SEQUENCE</scope>
</reference>